<dbReference type="SUPFAM" id="SSF49562">
    <property type="entry name" value="C2 domain (Calcium/lipid-binding domain, CaLB)"/>
    <property type="match status" value="1"/>
</dbReference>
<dbReference type="PROSITE" id="PS50004">
    <property type="entry name" value="C2"/>
    <property type="match status" value="1"/>
</dbReference>
<dbReference type="InterPro" id="IPR044750">
    <property type="entry name" value="C2_SRC2/BAP"/>
</dbReference>
<dbReference type="EMBL" id="JBEAFC010000007">
    <property type="protein sequence ID" value="KAL1549896.1"/>
    <property type="molecule type" value="Genomic_DNA"/>
</dbReference>
<feature type="domain" description="C2" evidence="1">
    <location>
        <begin position="1"/>
        <end position="119"/>
    </location>
</feature>
<dbReference type="PANTHER" id="PTHR32246:SF17">
    <property type="entry name" value="BON1-ASSOCIATED PROTEIN 2"/>
    <property type="match status" value="1"/>
</dbReference>
<proteinExistence type="predicted"/>
<dbReference type="CDD" id="cd04051">
    <property type="entry name" value="C2_SRC2_like"/>
    <property type="match status" value="1"/>
</dbReference>
<name>A0ABD1H4F7_SALDI</name>
<keyword evidence="3" id="KW-1185">Reference proteome</keyword>
<sequence length="170" mass="17706">MKDKTPPSQPIEVTVISGEGLLINRKPPTKNTVSVTVKTGPFLSCSTGVDPDGRSFPSWNERIVIDLPEQARFITVEARSGTGLIGSAAIPLTDFCGGCLPDGYLSFVSYRLRDATGEKNGILNLSIRVKGGGQSSGCAASFSKPSMGVPGAEAKPCAGVVTGIPVSYPY</sequence>
<dbReference type="SMART" id="SM00239">
    <property type="entry name" value="C2"/>
    <property type="match status" value="1"/>
</dbReference>
<evidence type="ECO:0000313" key="3">
    <source>
        <dbReference type="Proteomes" id="UP001567538"/>
    </source>
</evidence>
<dbReference type="Proteomes" id="UP001567538">
    <property type="component" value="Unassembled WGS sequence"/>
</dbReference>
<dbReference type="InterPro" id="IPR000008">
    <property type="entry name" value="C2_dom"/>
</dbReference>
<comment type="caution">
    <text evidence="2">The sequence shown here is derived from an EMBL/GenBank/DDBJ whole genome shotgun (WGS) entry which is preliminary data.</text>
</comment>
<reference evidence="2 3" key="1">
    <citation type="submission" date="2024-06" db="EMBL/GenBank/DDBJ databases">
        <title>A chromosome level genome sequence of Diviner's sage (Salvia divinorum).</title>
        <authorList>
            <person name="Ford S.A."/>
            <person name="Ro D.-K."/>
            <person name="Ness R.W."/>
            <person name="Phillips M.A."/>
        </authorList>
    </citation>
    <scope>NUCLEOTIDE SEQUENCE [LARGE SCALE GENOMIC DNA]</scope>
    <source>
        <strain evidence="2">SAF-2024a</strain>
        <tissue evidence="2">Leaf</tissue>
    </source>
</reference>
<accession>A0ABD1H4F7</accession>
<dbReference type="PANTHER" id="PTHR32246">
    <property type="entry name" value="INGRESSION PROTEIN FIC1"/>
    <property type="match status" value="1"/>
</dbReference>
<gene>
    <name evidence="2" type="ORF">AAHA92_17925</name>
</gene>
<evidence type="ECO:0000259" key="1">
    <source>
        <dbReference type="PROSITE" id="PS50004"/>
    </source>
</evidence>
<organism evidence="2 3">
    <name type="scientific">Salvia divinorum</name>
    <name type="common">Maria pastora</name>
    <name type="synonym">Diviner's sage</name>
    <dbReference type="NCBI Taxonomy" id="28513"/>
    <lineage>
        <taxon>Eukaryota</taxon>
        <taxon>Viridiplantae</taxon>
        <taxon>Streptophyta</taxon>
        <taxon>Embryophyta</taxon>
        <taxon>Tracheophyta</taxon>
        <taxon>Spermatophyta</taxon>
        <taxon>Magnoliopsida</taxon>
        <taxon>eudicotyledons</taxon>
        <taxon>Gunneridae</taxon>
        <taxon>Pentapetalae</taxon>
        <taxon>asterids</taxon>
        <taxon>lamiids</taxon>
        <taxon>Lamiales</taxon>
        <taxon>Lamiaceae</taxon>
        <taxon>Nepetoideae</taxon>
        <taxon>Mentheae</taxon>
        <taxon>Salviinae</taxon>
        <taxon>Salvia</taxon>
        <taxon>Salvia subgen. Calosphace</taxon>
    </lineage>
</organism>
<dbReference type="InterPro" id="IPR035892">
    <property type="entry name" value="C2_domain_sf"/>
</dbReference>
<evidence type="ECO:0000313" key="2">
    <source>
        <dbReference type="EMBL" id="KAL1549896.1"/>
    </source>
</evidence>
<protein>
    <submittedName>
        <fullName evidence="2">BON1-associated protein 2-like</fullName>
    </submittedName>
</protein>
<dbReference type="AlphaFoldDB" id="A0ABD1H4F7"/>